<keyword evidence="1" id="KW-0677">Repeat</keyword>
<protein>
    <recommendedName>
        <fullName evidence="7">Vacuolar protein 8</fullName>
    </recommendedName>
</protein>
<feature type="transmembrane region" description="Helical" evidence="2">
    <location>
        <begin position="12"/>
        <end position="33"/>
    </location>
</feature>
<feature type="domain" description="DUF7032" evidence="3">
    <location>
        <begin position="18"/>
        <end position="116"/>
    </location>
</feature>
<dbReference type="SMART" id="SM00185">
    <property type="entry name" value="ARM"/>
    <property type="match status" value="3"/>
</dbReference>
<dbReference type="InterPro" id="IPR016024">
    <property type="entry name" value="ARM-type_fold"/>
</dbReference>
<evidence type="ECO:0008006" key="7">
    <source>
        <dbReference type="Google" id="ProtNLM"/>
    </source>
</evidence>
<dbReference type="EnsemblPlants" id="Kaladp0010s0085.1.v1.1">
    <property type="protein sequence ID" value="Kaladp0010s0085.1.v1.1.CDS.1"/>
    <property type="gene ID" value="Kaladp0010s0085.v1.1"/>
</dbReference>
<dbReference type="PANTHER" id="PTHR46043:SF5">
    <property type="entry name" value="ARM REPEAT SUPERFAMILY PROTEIN"/>
    <property type="match status" value="1"/>
</dbReference>
<evidence type="ECO:0000259" key="4">
    <source>
        <dbReference type="Pfam" id="PF25598"/>
    </source>
</evidence>
<evidence type="ECO:0000313" key="5">
    <source>
        <dbReference type="EnsemblPlants" id="Kaladp0010s0085.1.v1.1.CDS.1"/>
    </source>
</evidence>
<evidence type="ECO:0000259" key="3">
    <source>
        <dbReference type="Pfam" id="PF23005"/>
    </source>
</evidence>
<keyword evidence="6" id="KW-1185">Reference proteome</keyword>
<reference evidence="5" key="1">
    <citation type="submission" date="2021-01" db="UniProtKB">
        <authorList>
            <consortium name="EnsemblPlants"/>
        </authorList>
    </citation>
    <scope>IDENTIFICATION</scope>
</reference>
<feature type="domain" description="U-box" evidence="4">
    <location>
        <begin position="246"/>
        <end position="494"/>
    </location>
</feature>
<dbReference type="Gene3D" id="1.25.10.10">
    <property type="entry name" value="Leucine-rich Repeat Variant"/>
    <property type="match status" value="1"/>
</dbReference>
<dbReference type="InterPro" id="IPR000225">
    <property type="entry name" value="Armadillo"/>
</dbReference>
<dbReference type="InterPro" id="IPR054296">
    <property type="entry name" value="DUF7032"/>
</dbReference>
<sequence>MEEDSSQSGSSNLRGAIVLTAALISISHSIRVFGAKWQLIRARLEELGAGLRAAEAWHAEMDATVVEILATLYECDELARRCLEASYSGKLLMQSDLDVAASKLDRHGKRLSGVVKGRSFGGRVDAIVVSRPGVGACKDDMRFYVNDLMTRLKVGDKAMRKQALVALREAVAAEEDGARYVKVLVEVNGVLTVLVNCLDSSEVEIQEECAKVLSFVAGFRFCICGLVSSGIIAPLIRVVEGGSEAAKEASAKCLMKLTANMDNAWAVSAHNGVSVLMGVCQNSSSGGELIGLACGVLKNLVGVDEIKRFMIERGAIAVLIRLCRSREEASQIGSIELLQALADGDEATGQVVVAEGGIRALVRATEPKSSSSLKCREVAIRAIDKLCFSSASATSLLLSYGYMDQLLYFLRNGEVSIQELALKSVYRLSKTSDEARKAMGEVGFMPHVIKFLNAKSSEVQEMAAEALQMIVSVPKNLKRFAHDSHNIGLIMQLLDPDESHNPGNRKFLLSILTAITSCNSGRRKIVNSGYVKNIEKLAQAEVTDAKRIVRKLSTNRFRSILTGIWHS</sequence>
<accession>A0A7N0RF46</accession>
<dbReference type="SUPFAM" id="SSF48371">
    <property type="entry name" value="ARM repeat"/>
    <property type="match status" value="1"/>
</dbReference>
<proteinExistence type="predicted"/>
<dbReference type="OMA" id="SRDDMKF"/>
<organism evidence="5 6">
    <name type="scientific">Kalanchoe fedtschenkoi</name>
    <name type="common">Lavender scallops</name>
    <name type="synonym">South American air plant</name>
    <dbReference type="NCBI Taxonomy" id="63787"/>
    <lineage>
        <taxon>Eukaryota</taxon>
        <taxon>Viridiplantae</taxon>
        <taxon>Streptophyta</taxon>
        <taxon>Embryophyta</taxon>
        <taxon>Tracheophyta</taxon>
        <taxon>Spermatophyta</taxon>
        <taxon>Magnoliopsida</taxon>
        <taxon>eudicotyledons</taxon>
        <taxon>Gunneridae</taxon>
        <taxon>Pentapetalae</taxon>
        <taxon>Saxifragales</taxon>
        <taxon>Crassulaceae</taxon>
        <taxon>Kalanchoe</taxon>
    </lineage>
</organism>
<dbReference type="Pfam" id="PF23005">
    <property type="entry name" value="DUF7032"/>
    <property type="match status" value="1"/>
</dbReference>
<evidence type="ECO:0000256" key="2">
    <source>
        <dbReference type="SAM" id="Phobius"/>
    </source>
</evidence>
<evidence type="ECO:0000313" key="6">
    <source>
        <dbReference type="Proteomes" id="UP000594263"/>
    </source>
</evidence>
<dbReference type="AlphaFoldDB" id="A0A7N0RF46"/>
<evidence type="ECO:0000256" key="1">
    <source>
        <dbReference type="ARBA" id="ARBA00022737"/>
    </source>
</evidence>
<keyword evidence="2" id="KW-1133">Transmembrane helix</keyword>
<keyword evidence="2" id="KW-0472">Membrane</keyword>
<dbReference type="InterPro" id="IPR058678">
    <property type="entry name" value="ARM_PUB"/>
</dbReference>
<dbReference type="Proteomes" id="UP000594263">
    <property type="component" value="Unplaced"/>
</dbReference>
<dbReference type="InterPro" id="IPR011989">
    <property type="entry name" value="ARM-like"/>
</dbReference>
<keyword evidence="2" id="KW-0812">Transmembrane</keyword>
<name>A0A7N0RF46_KALFE</name>
<dbReference type="Pfam" id="PF25598">
    <property type="entry name" value="ARM_PUB"/>
    <property type="match status" value="1"/>
</dbReference>
<dbReference type="PANTHER" id="PTHR46043">
    <property type="entry name" value="ARM REPEAT SUPERFAMILY PROTEIN"/>
    <property type="match status" value="1"/>
</dbReference>
<dbReference type="Gramene" id="Kaladp0010s0085.1.v1.1">
    <property type="protein sequence ID" value="Kaladp0010s0085.1.v1.1.CDS.1"/>
    <property type="gene ID" value="Kaladp0010s0085.v1.1"/>
</dbReference>